<dbReference type="PRINTS" id="PR01044">
    <property type="entry name" value="TRNASYNTHGA"/>
</dbReference>
<gene>
    <name evidence="8" type="primary">glyQ</name>
    <name evidence="9" type="ORF">HDF10_000605</name>
</gene>
<keyword evidence="6 8" id="KW-0030">Aminoacyl-tRNA synthetase</keyword>
<sequence length="329" mass="37157">MTERAGKKRALTFQELLFTLQRFWADRGCVLQQPYDVEVGAGTMSPDTFLRVLGPKPVRIAYAQPSRRPADGRYGENPNRLFRHTQLQVILKPPPVRIQEMYLESLVAIGIDLKEHDIKFEEDNWEWPVGGAWGVGWQVMLDGLEITQFTYFQQCGGMDLDPICGEITYGLERIAGFLQDVDSIYDIVWAVEPDTGRKVTYGEMRLAEEEQFSAYSFDYADVGKLWEHLNLYESECKALLEKAGFRDDFKDFAKMDELTLKRFPVLGAYELALKCSHMFNLLDARGAISVTERVGVMARIRTLVVGVAKAYAAQGEALTASAEKDVVAG</sequence>
<comment type="subcellular location">
    <subcellularLocation>
        <location evidence="8">Cytoplasm</location>
    </subcellularLocation>
</comment>
<evidence type="ECO:0000256" key="2">
    <source>
        <dbReference type="ARBA" id="ARBA00022598"/>
    </source>
</evidence>
<dbReference type="InterPro" id="IPR006194">
    <property type="entry name" value="Gly-tRNA-synth_heterodimer"/>
</dbReference>
<accession>A0A7W8J510</accession>
<dbReference type="Gene3D" id="3.30.930.10">
    <property type="entry name" value="Bira Bifunctional Protein, Domain 2"/>
    <property type="match status" value="1"/>
</dbReference>
<name>A0A7W8J510_9BACT</name>
<dbReference type="InterPro" id="IPR002310">
    <property type="entry name" value="Gly-tRNA_ligase_asu"/>
</dbReference>
<dbReference type="GO" id="GO:0004820">
    <property type="term" value="F:glycine-tRNA ligase activity"/>
    <property type="evidence" value="ECO:0007669"/>
    <property type="project" value="UniProtKB-UniRule"/>
</dbReference>
<organism evidence="9 10">
    <name type="scientific">Tunturiibacter lichenicola</name>
    <dbReference type="NCBI Taxonomy" id="2051959"/>
    <lineage>
        <taxon>Bacteria</taxon>
        <taxon>Pseudomonadati</taxon>
        <taxon>Acidobacteriota</taxon>
        <taxon>Terriglobia</taxon>
        <taxon>Terriglobales</taxon>
        <taxon>Acidobacteriaceae</taxon>
        <taxon>Tunturiibacter</taxon>
    </lineage>
</organism>
<comment type="subunit">
    <text evidence="8">Tetramer of two alpha and two beta subunits.</text>
</comment>
<proteinExistence type="inferred from homology"/>
<dbReference type="PROSITE" id="PS50861">
    <property type="entry name" value="AA_TRNA_LIGASE_II_GLYAB"/>
    <property type="match status" value="1"/>
</dbReference>
<keyword evidence="3 8" id="KW-0547">Nucleotide-binding</keyword>
<keyword evidence="2 8" id="KW-0436">Ligase</keyword>
<dbReference type="SUPFAM" id="SSF55681">
    <property type="entry name" value="Class II aaRS and biotin synthetases"/>
    <property type="match status" value="1"/>
</dbReference>
<dbReference type="InterPro" id="IPR045864">
    <property type="entry name" value="aa-tRNA-synth_II/BPL/LPL"/>
</dbReference>
<evidence type="ECO:0000313" key="10">
    <source>
        <dbReference type="Proteomes" id="UP000569092"/>
    </source>
</evidence>
<dbReference type="Pfam" id="PF02091">
    <property type="entry name" value="tRNA-synt_2e"/>
    <property type="match status" value="1"/>
</dbReference>
<dbReference type="GO" id="GO:0005829">
    <property type="term" value="C:cytosol"/>
    <property type="evidence" value="ECO:0007669"/>
    <property type="project" value="TreeGrafter"/>
</dbReference>
<reference evidence="9 10" key="1">
    <citation type="submission" date="2020-08" db="EMBL/GenBank/DDBJ databases">
        <title>Genomic Encyclopedia of Type Strains, Phase IV (KMG-V): Genome sequencing to study the core and pangenomes of soil and plant-associated prokaryotes.</title>
        <authorList>
            <person name="Whitman W."/>
        </authorList>
    </citation>
    <scope>NUCLEOTIDE SEQUENCE [LARGE SCALE GENOMIC DNA]</scope>
    <source>
        <strain evidence="9 10">M8US30</strain>
    </source>
</reference>
<dbReference type="EMBL" id="JACHDZ010000001">
    <property type="protein sequence ID" value="MBB5342655.1"/>
    <property type="molecule type" value="Genomic_DNA"/>
</dbReference>
<keyword evidence="5 8" id="KW-0648">Protein biosynthesis</keyword>
<comment type="caution">
    <text evidence="9">The sequence shown here is derived from an EMBL/GenBank/DDBJ whole genome shotgun (WGS) entry which is preliminary data.</text>
</comment>
<keyword evidence="8" id="KW-0963">Cytoplasm</keyword>
<evidence type="ECO:0000256" key="6">
    <source>
        <dbReference type="ARBA" id="ARBA00023146"/>
    </source>
</evidence>
<dbReference type="AlphaFoldDB" id="A0A7W8J510"/>
<dbReference type="GO" id="GO:0006426">
    <property type="term" value="P:glycyl-tRNA aminoacylation"/>
    <property type="evidence" value="ECO:0007669"/>
    <property type="project" value="UniProtKB-UniRule"/>
</dbReference>
<evidence type="ECO:0000256" key="5">
    <source>
        <dbReference type="ARBA" id="ARBA00022917"/>
    </source>
</evidence>
<comment type="catalytic activity">
    <reaction evidence="7 8">
        <text>tRNA(Gly) + glycine + ATP = glycyl-tRNA(Gly) + AMP + diphosphate</text>
        <dbReference type="Rhea" id="RHEA:16013"/>
        <dbReference type="Rhea" id="RHEA-COMP:9664"/>
        <dbReference type="Rhea" id="RHEA-COMP:9683"/>
        <dbReference type="ChEBI" id="CHEBI:30616"/>
        <dbReference type="ChEBI" id="CHEBI:33019"/>
        <dbReference type="ChEBI" id="CHEBI:57305"/>
        <dbReference type="ChEBI" id="CHEBI:78442"/>
        <dbReference type="ChEBI" id="CHEBI:78522"/>
        <dbReference type="ChEBI" id="CHEBI:456215"/>
        <dbReference type="EC" id="6.1.1.14"/>
    </reaction>
</comment>
<protein>
    <recommendedName>
        <fullName evidence="8">Glycine--tRNA ligase alpha subunit</fullName>
        <ecNumber evidence="8">6.1.1.14</ecNumber>
    </recommendedName>
    <alternativeName>
        <fullName evidence="8">Glycyl-tRNA synthetase alpha subunit</fullName>
        <shortName evidence="8">GlyRS</shortName>
    </alternativeName>
</protein>
<dbReference type="GO" id="GO:0005524">
    <property type="term" value="F:ATP binding"/>
    <property type="evidence" value="ECO:0007669"/>
    <property type="project" value="UniProtKB-UniRule"/>
</dbReference>
<evidence type="ECO:0000256" key="4">
    <source>
        <dbReference type="ARBA" id="ARBA00022840"/>
    </source>
</evidence>
<dbReference type="Gene3D" id="1.20.58.180">
    <property type="entry name" value="Class II aaRS and biotin synthetases, domain 2"/>
    <property type="match status" value="1"/>
</dbReference>
<dbReference type="EC" id="6.1.1.14" evidence="8"/>
<dbReference type="HAMAP" id="MF_00254">
    <property type="entry name" value="Gly_tRNA_synth_alpha"/>
    <property type="match status" value="1"/>
</dbReference>
<evidence type="ECO:0000256" key="8">
    <source>
        <dbReference type="HAMAP-Rule" id="MF_00254"/>
    </source>
</evidence>
<evidence type="ECO:0000256" key="3">
    <source>
        <dbReference type="ARBA" id="ARBA00022741"/>
    </source>
</evidence>
<dbReference type="Proteomes" id="UP000569092">
    <property type="component" value="Unassembled WGS sequence"/>
</dbReference>
<evidence type="ECO:0000256" key="1">
    <source>
        <dbReference type="ARBA" id="ARBA00008226"/>
    </source>
</evidence>
<comment type="similarity">
    <text evidence="1 8">Belongs to the class-II aminoacyl-tRNA synthetase family.</text>
</comment>
<dbReference type="PANTHER" id="PTHR30075">
    <property type="entry name" value="GLYCYL-TRNA SYNTHETASE"/>
    <property type="match status" value="1"/>
</dbReference>
<dbReference type="NCBIfam" id="NF006827">
    <property type="entry name" value="PRK09348.1"/>
    <property type="match status" value="1"/>
</dbReference>
<keyword evidence="4 8" id="KW-0067">ATP-binding</keyword>
<dbReference type="PANTHER" id="PTHR30075:SF2">
    <property type="entry name" value="GLYCINE--TRNA LIGASE, CHLOROPLASTIC_MITOCHONDRIAL 2"/>
    <property type="match status" value="1"/>
</dbReference>
<evidence type="ECO:0000313" key="9">
    <source>
        <dbReference type="EMBL" id="MBB5342655.1"/>
    </source>
</evidence>
<evidence type="ECO:0000256" key="7">
    <source>
        <dbReference type="ARBA" id="ARBA00047937"/>
    </source>
</evidence>